<dbReference type="GeneID" id="54778961"/>
<feature type="transmembrane region" description="Helical" evidence="6">
    <location>
        <begin position="223"/>
        <end position="241"/>
    </location>
</feature>
<dbReference type="PANTHER" id="PTHR31123">
    <property type="entry name" value="ACCUMULATION OF DYADS PROTEIN 2-RELATED"/>
    <property type="match status" value="1"/>
</dbReference>
<evidence type="ECO:0000313" key="7">
    <source>
        <dbReference type="EMBL" id="KAA8907898.1"/>
    </source>
</evidence>
<dbReference type="OrthoDB" id="3648309at2759"/>
<dbReference type="VEuPathDB" id="FungiDB:DIURU_000308"/>
<keyword evidence="4 6" id="KW-1133">Transmembrane helix</keyword>
<keyword evidence="3 6" id="KW-0812">Transmembrane</keyword>
<dbReference type="NCBIfam" id="NF038013">
    <property type="entry name" value="AceTr_1"/>
    <property type="match status" value="1"/>
</dbReference>
<name>A0A642UYC1_DIURU</name>
<dbReference type="InterPro" id="IPR051633">
    <property type="entry name" value="AceTr"/>
</dbReference>
<evidence type="ECO:0000256" key="5">
    <source>
        <dbReference type="ARBA" id="ARBA00023136"/>
    </source>
</evidence>
<dbReference type="EMBL" id="SWFT01000018">
    <property type="protein sequence ID" value="KAA8907898.1"/>
    <property type="molecule type" value="Genomic_DNA"/>
</dbReference>
<sequence length="268" mass="28895">MSLSSDSIQKETGTYSLSQPCSRVEVFGDDNQYVMLGGQKYLRSELQHAFGGTFQAERYSTGPTHNFGNPAPVGLAGFGLTAVTLGLYYAGAKGIHEHQMIVGCLVFDAGLLLFVGGIWEMCIGNTFGATAFLSYGTFWFSFATISLPAFGIAKGYGDDHAQLANANGLFLCGWTIFTFMMWSFTWKSTWAFFSMFTCLLTTFCTLTAAAFTGSEAVAKAGGVLAVITGFLGWACGFAGVATPENSYFNLPTRPMPLITTKGIKYQYP</sequence>
<keyword evidence="8" id="KW-1185">Reference proteome</keyword>
<keyword evidence="5 6" id="KW-0472">Membrane</keyword>
<comment type="caution">
    <text evidence="7">The sequence shown here is derived from an EMBL/GenBank/DDBJ whole genome shotgun (WGS) entry which is preliminary data.</text>
</comment>
<dbReference type="PANTHER" id="PTHR31123:SF1">
    <property type="entry name" value="ACCUMULATION OF DYADS PROTEIN 2-RELATED"/>
    <property type="match status" value="1"/>
</dbReference>
<dbReference type="InterPro" id="IPR000791">
    <property type="entry name" value="Gpr1/Fun34/SatP-like"/>
</dbReference>
<proteinExistence type="inferred from homology"/>
<dbReference type="Pfam" id="PF01184">
    <property type="entry name" value="Gpr1_Fun34_YaaH"/>
    <property type="match status" value="1"/>
</dbReference>
<dbReference type="RefSeq" id="XP_034014830.1">
    <property type="nucleotide sequence ID" value="XM_034155802.1"/>
</dbReference>
<evidence type="ECO:0000256" key="3">
    <source>
        <dbReference type="ARBA" id="ARBA00022692"/>
    </source>
</evidence>
<evidence type="ECO:0000256" key="2">
    <source>
        <dbReference type="ARBA" id="ARBA00005587"/>
    </source>
</evidence>
<gene>
    <name evidence="7" type="ORF">DIURU_000308</name>
</gene>
<feature type="transmembrane region" description="Helical" evidence="6">
    <location>
        <begin position="101"/>
        <end position="119"/>
    </location>
</feature>
<feature type="transmembrane region" description="Helical" evidence="6">
    <location>
        <begin position="190"/>
        <end position="211"/>
    </location>
</feature>
<feature type="transmembrane region" description="Helical" evidence="6">
    <location>
        <begin position="164"/>
        <end position="184"/>
    </location>
</feature>
<dbReference type="GO" id="GO:0015123">
    <property type="term" value="F:acetate transmembrane transporter activity"/>
    <property type="evidence" value="ECO:0007669"/>
    <property type="project" value="TreeGrafter"/>
</dbReference>
<evidence type="ECO:0000256" key="6">
    <source>
        <dbReference type="SAM" id="Phobius"/>
    </source>
</evidence>
<accession>A0A642UYC1</accession>
<evidence type="ECO:0000256" key="4">
    <source>
        <dbReference type="ARBA" id="ARBA00022989"/>
    </source>
</evidence>
<feature type="transmembrane region" description="Helical" evidence="6">
    <location>
        <begin position="131"/>
        <end position="152"/>
    </location>
</feature>
<evidence type="ECO:0000313" key="8">
    <source>
        <dbReference type="Proteomes" id="UP000449547"/>
    </source>
</evidence>
<comment type="subcellular location">
    <subcellularLocation>
        <location evidence="1">Membrane</location>
        <topology evidence="1">Multi-pass membrane protein</topology>
    </subcellularLocation>
</comment>
<protein>
    <submittedName>
        <fullName evidence="7">Uncharacterized protein</fullName>
    </submittedName>
</protein>
<reference evidence="7 8" key="1">
    <citation type="submission" date="2019-07" db="EMBL/GenBank/DDBJ databases">
        <title>Genome assembly of two rare yeast pathogens: Diutina rugosa and Trichomonascus ciferrii.</title>
        <authorList>
            <person name="Mixao V."/>
            <person name="Saus E."/>
            <person name="Hansen A."/>
            <person name="Lass-Flor C."/>
            <person name="Gabaldon T."/>
        </authorList>
    </citation>
    <scope>NUCLEOTIDE SEQUENCE [LARGE SCALE GENOMIC DNA]</scope>
    <source>
        <strain evidence="7 8">CBS 613</strain>
    </source>
</reference>
<evidence type="ECO:0000256" key="1">
    <source>
        <dbReference type="ARBA" id="ARBA00004141"/>
    </source>
</evidence>
<organism evidence="7 8">
    <name type="scientific">Diutina rugosa</name>
    <name type="common">Yeast</name>
    <name type="synonym">Candida rugosa</name>
    <dbReference type="NCBI Taxonomy" id="5481"/>
    <lineage>
        <taxon>Eukaryota</taxon>
        <taxon>Fungi</taxon>
        <taxon>Dikarya</taxon>
        <taxon>Ascomycota</taxon>
        <taxon>Saccharomycotina</taxon>
        <taxon>Pichiomycetes</taxon>
        <taxon>Debaryomycetaceae</taxon>
        <taxon>Diutina</taxon>
    </lineage>
</organism>
<dbReference type="AlphaFoldDB" id="A0A642UYC1"/>
<feature type="transmembrane region" description="Helical" evidence="6">
    <location>
        <begin position="71"/>
        <end position="89"/>
    </location>
</feature>
<comment type="similarity">
    <text evidence="2">Belongs to the acetate uptake transporter (AceTr) (TC 2.A.96) family.</text>
</comment>
<dbReference type="Proteomes" id="UP000449547">
    <property type="component" value="Unassembled WGS sequence"/>
</dbReference>
<dbReference type="GO" id="GO:0005886">
    <property type="term" value="C:plasma membrane"/>
    <property type="evidence" value="ECO:0007669"/>
    <property type="project" value="TreeGrafter"/>
</dbReference>
<dbReference type="OMA" id="GAFWATW"/>